<gene>
    <name evidence="2" type="ORF">SD77_2699</name>
</gene>
<dbReference type="Gene3D" id="3.40.630.30">
    <property type="match status" value="1"/>
</dbReference>
<dbReference type="CDD" id="cd04301">
    <property type="entry name" value="NAT_SF"/>
    <property type="match status" value="1"/>
</dbReference>
<reference evidence="2 3" key="1">
    <citation type="submission" date="2015-01" db="EMBL/GenBank/DDBJ databases">
        <title>Genome Assembly of Bacillus badius MTCC 1458.</title>
        <authorList>
            <person name="Verma A."/>
            <person name="Khatri I."/>
            <person name="Mual P."/>
            <person name="Subramanian S."/>
            <person name="Krishnamurthi S."/>
        </authorList>
    </citation>
    <scope>NUCLEOTIDE SEQUENCE [LARGE SCALE GENOMIC DNA]</scope>
    <source>
        <strain evidence="2 3">MTCC 1458</strain>
    </source>
</reference>
<dbReference type="Proteomes" id="UP000031982">
    <property type="component" value="Unassembled WGS sequence"/>
</dbReference>
<sequence length="182" mass="21984">MVCTDKEVMIRPIGERDMPRLWELMYKEEEPGWKQWDAPYFPHRRLTYEEFLNKKEEMVKQAHRWAIEVNEEVVGTVNYYWEHKPSKWLEMGIALYDPAYWNGGYGTRAFQLWINHLFEDMPLVRVGYTTWSGNGRMIKLGEKLGVKMEGRIRNVRYYNGEYFDSIRMGMLREEWEAAPWSP</sequence>
<organism evidence="2 3">
    <name type="scientific">Bacillus badius</name>
    <dbReference type="NCBI Taxonomy" id="1455"/>
    <lineage>
        <taxon>Bacteria</taxon>
        <taxon>Bacillati</taxon>
        <taxon>Bacillota</taxon>
        <taxon>Bacilli</taxon>
        <taxon>Bacillales</taxon>
        <taxon>Bacillaceae</taxon>
        <taxon>Pseudobacillus</taxon>
    </lineage>
</organism>
<dbReference type="PANTHER" id="PTHR43415">
    <property type="entry name" value="SPERMIDINE N(1)-ACETYLTRANSFERASE"/>
    <property type="match status" value="1"/>
</dbReference>
<dbReference type="InterPro" id="IPR000182">
    <property type="entry name" value="GNAT_dom"/>
</dbReference>
<dbReference type="InterPro" id="IPR016181">
    <property type="entry name" value="Acyl_CoA_acyltransferase"/>
</dbReference>
<feature type="domain" description="N-acetyltransferase" evidence="1">
    <location>
        <begin position="8"/>
        <end position="173"/>
    </location>
</feature>
<evidence type="ECO:0000259" key="1">
    <source>
        <dbReference type="PROSITE" id="PS51186"/>
    </source>
</evidence>
<proteinExistence type="predicted"/>
<comment type="caution">
    <text evidence="2">The sequence shown here is derived from an EMBL/GenBank/DDBJ whole genome shotgun (WGS) entry which is preliminary data.</text>
</comment>
<dbReference type="Pfam" id="PF13302">
    <property type="entry name" value="Acetyltransf_3"/>
    <property type="match status" value="1"/>
</dbReference>
<dbReference type="RefSeq" id="WP_041114401.1">
    <property type="nucleotide sequence ID" value="NZ_JARTHD010000023.1"/>
</dbReference>
<dbReference type="PANTHER" id="PTHR43415:SF4">
    <property type="entry name" value="N-ACETYLTRANSFERASE DOMAIN-CONTAINING PROTEIN"/>
    <property type="match status" value="1"/>
</dbReference>
<evidence type="ECO:0000313" key="3">
    <source>
        <dbReference type="Proteomes" id="UP000031982"/>
    </source>
</evidence>
<dbReference type="EMBL" id="JXLP01000021">
    <property type="protein sequence ID" value="KIL75859.1"/>
    <property type="molecule type" value="Genomic_DNA"/>
</dbReference>
<name>A0ABR5APV9_BACBA</name>
<evidence type="ECO:0000313" key="2">
    <source>
        <dbReference type="EMBL" id="KIL75859.1"/>
    </source>
</evidence>
<dbReference type="SUPFAM" id="SSF55729">
    <property type="entry name" value="Acyl-CoA N-acyltransferases (Nat)"/>
    <property type="match status" value="1"/>
</dbReference>
<dbReference type="PROSITE" id="PS51186">
    <property type="entry name" value="GNAT"/>
    <property type="match status" value="1"/>
</dbReference>
<protein>
    <submittedName>
        <fullName evidence="2">Acetyltransferase, GNAT family</fullName>
    </submittedName>
</protein>
<keyword evidence="3" id="KW-1185">Reference proteome</keyword>
<accession>A0ABR5APV9</accession>